<dbReference type="Proteomes" id="UP000626109">
    <property type="component" value="Unassembled WGS sequence"/>
</dbReference>
<accession>A0A813JVC4</accession>
<comment type="caution">
    <text evidence="2">The sequence shown here is derived from an EMBL/GenBank/DDBJ whole genome shotgun (WGS) entry which is preliminary data.</text>
</comment>
<evidence type="ECO:0000313" key="2">
    <source>
        <dbReference type="EMBL" id="CAE8685906.1"/>
    </source>
</evidence>
<feature type="signal peptide" evidence="1">
    <location>
        <begin position="1"/>
        <end position="19"/>
    </location>
</feature>
<evidence type="ECO:0000313" key="3">
    <source>
        <dbReference type="Proteomes" id="UP000626109"/>
    </source>
</evidence>
<organism evidence="2 3">
    <name type="scientific">Polarella glacialis</name>
    <name type="common">Dinoflagellate</name>
    <dbReference type="NCBI Taxonomy" id="89957"/>
    <lineage>
        <taxon>Eukaryota</taxon>
        <taxon>Sar</taxon>
        <taxon>Alveolata</taxon>
        <taxon>Dinophyceae</taxon>
        <taxon>Suessiales</taxon>
        <taxon>Suessiaceae</taxon>
        <taxon>Polarella</taxon>
    </lineage>
</organism>
<reference evidence="2" key="1">
    <citation type="submission" date="2021-02" db="EMBL/GenBank/DDBJ databases">
        <authorList>
            <person name="Dougan E. K."/>
            <person name="Rhodes N."/>
            <person name="Thang M."/>
            <person name="Chan C."/>
        </authorList>
    </citation>
    <scope>NUCLEOTIDE SEQUENCE</scope>
</reference>
<sequence length="118" mass="12598">MGLLLQVLLAWNLVALSLGDFHVCLARLMEMSMNCSSYNDMARDSQGGNYYGSISVPALKKDFCDAGACRSAAMEADVACKDAGVNSTFPSLLSPYASPVFKVNYYHPQSSGTGTALQ</sequence>
<dbReference type="AlphaFoldDB" id="A0A813JVC4"/>
<feature type="chain" id="PRO_5032651721" evidence="1">
    <location>
        <begin position="20"/>
        <end position="118"/>
    </location>
</feature>
<proteinExistence type="predicted"/>
<protein>
    <submittedName>
        <fullName evidence="2">Uncharacterized protein</fullName>
    </submittedName>
</protein>
<evidence type="ECO:0000256" key="1">
    <source>
        <dbReference type="SAM" id="SignalP"/>
    </source>
</evidence>
<name>A0A813JVC4_POLGL</name>
<keyword evidence="1" id="KW-0732">Signal</keyword>
<gene>
    <name evidence="2" type="ORF">PGLA2088_LOCUS24714</name>
</gene>
<dbReference type="EMBL" id="CAJNNW010026501">
    <property type="protein sequence ID" value="CAE8685906.1"/>
    <property type="molecule type" value="Genomic_DNA"/>
</dbReference>